<evidence type="ECO:0000313" key="3">
    <source>
        <dbReference type="EMBL" id="KAF2821543.1"/>
    </source>
</evidence>
<proteinExistence type="predicted"/>
<keyword evidence="4" id="KW-1185">Reference proteome</keyword>
<organism evidence="3 4">
    <name type="scientific">Ophiobolus disseminans</name>
    <dbReference type="NCBI Taxonomy" id="1469910"/>
    <lineage>
        <taxon>Eukaryota</taxon>
        <taxon>Fungi</taxon>
        <taxon>Dikarya</taxon>
        <taxon>Ascomycota</taxon>
        <taxon>Pezizomycotina</taxon>
        <taxon>Dothideomycetes</taxon>
        <taxon>Pleosporomycetidae</taxon>
        <taxon>Pleosporales</taxon>
        <taxon>Pleosporineae</taxon>
        <taxon>Phaeosphaeriaceae</taxon>
        <taxon>Ophiobolus</taxon>
    </lineage>
</organism>
<feature type="domain" description="F-box" evidence="2">
    <location>
        <begin position="6"/>
        <end position="55"/>
    </location>
</feature>
<dbReference type="SUPFAM" id="SSF52047">
    <property type="entry name" value="RNI-like"/>
    <property type="match status" value="1"/>
</dbReference>
<evidence type="ECO:0000256" key="1">
    <source>
        <dbReference type="SAM" id="MobiDB-lite"/>
    </source>
</evidence>
<dbReference type="AlphaFoldDB" id="A0A6A6ZLB0"/>
<sequence>MPTSLLTLPNELLLHIADHLEYFPRCRRRELLALTATCKRLNEVATGLLHSELCINKYELVYVLELYISRPELARKVRSLELYEPNEPSRSTGQTLRIRYEALESYTHFIHASGLSHVAKKELVTELTRRRDFTAVFALAIIMLPNMHQLLLGTFTSDKDDISMIFETCTDNVVPKNYFKEAFSALALRLKVLEMPHLWPGKGCGHPRGDSNSTFNGLSNKGMPANIKLCPNLEELYISLLGFVGCERDQRFPIWRYAPLPVSLRKLILAYPNLSQSMLLLEDILSNKNCYHLPNLTSLQLYMNARNPAQNNAIFEGEAPDVYNLEEVLSPKAEVNFSRRIEHFIKGLEDTGVMTILHWSHYRSIFSPITSLVGESVYPSHQLRVIEMRGCLDYLRPEAKAMGRRLREKELVEREERHRERRERGEESESSDEEWCPHGLYD</sequence>
<feature type="compositionally biased region" description="Basic and acidic residues" evidence="1">
    <location>
        <begin position="406"/>
        <end position="427"/>
    </location>
</feature>
<dbReference type="Pfam" id="PF12937">
    <property type="entry name" value="F-box-like"/>
    <property type="match status" value="1"/>
</dbReference>
<evidence type="ECO:0000259" key="2">
    <source>
        <dbReference type="Pfam" id="PF12937"/>
    </source>
</evidence>
<reference evidence="3" key="1">
    <citation type="journal article" date="2020" name="Stud. Mycol.">
        <title>101 Dothideomycetes genomes: a test case for predicting lifestyles and emergence of pathogens.</title>
        <authorList>
            <person name="Haridas S."/>
            <person name="Albert R."/>
            <person name="Binder M."/>
            <person name="Bloem J."/>
            <person name="Labutti K."/>
            <person name="Salamov A."/>
            <person name="Andreopoulos B."/>
            <person name="Baker S."/>
            <person name="Barry K."/>
            <person name="Bills G."/>
            <person name="Bluhm B."/>
            <person name="Cannon C."/>
            <person name="Castanera R."/>
            <person name="Culley D."/>
            <person name="Daum C."/>
            <person name="Ezra D."/>
            <person name="Gonzalez J."/>
            <person name="Henrissat B."/>
            <person name="Kuo A."/>
            <person name="Liang C."/>
            <person name="Lipzen A."/>
            <person name="Lutzoni F."/>
            <person name="Magnuson J."/>
            <person name="Mondo S."/>
            <person name="Nolan M."/>
            <person name="Ohm R."/>
            <person name="Pangilinan J."/>
            <person name="Park H.-J."/>
            <person name="Ramirez L."/>
            <person name="Alfaro M."/>
            <person name="Sun H."/>
            <person name="Tritt A."/>
            <person name="Yoshinaga Y."/>
            <person name="Zwiers L.-H."/>
            <person name="Turgeon B."/>
            <person name="Goodwin S."/>
            <person name="Spatafora J."/>
            <person name="Crous P."/>
            <person name="Grigoriev I."/>
        </authorList>
    </citation>
    <scope>NUCLEOTIDE SEQUENCE</scope>
    <source>
        <strain evidence="3">CBS 113818</strain>
    </source>
</reference>
<dbReference type="InterPro" id="IPR001810">
    <property type="entry name" value="F-box_dom"/>
</dbReference>
<dbReference type="Proteomes" id="UP000799424">
    <property type="component" value="Unassembled WGS sequence"/>
</dbReference>
<dbReference type="OrthoDB" id="10676623at2759"/>
<feature type="region of interest" description="Disordered" evidence="1">
    <location>
        <begin position="406"/>
        <end position="442"/>
    </location>
</feature>
<dbReference type="EMBL" id="MU006237">
    <property type="protein sequence ID" value="KAF2821543.1"/>
    <property type="molecule type" value="Genomic_DNA"/>
</dbReference>
<protein>
    <recommendedName>
        <fullName evidence="2">F-box domain-containing protein</fullName>
    </recommendedName>
</protein>
<accession>A0A6A6ZLB0</accession>
<name>A0A6A6ZLB0_9PLEO</name>
<evidence type="ECO:0000313" key="4">
    <source>
        <dbReference type="Proteomes" id="UP000799424"/>
    </source>
</evidence>
<gene>
    <name evidence="3" type="ORF">CC86DRAFT_373859</name>
</gene>